<name>A0AA37TF34_9HYPH</name>
<evidence type="ECO:0008006" key="4">
    <source>
        <dbReference type="Google" id="ProtNLM"/>
    </source>
</evidence>
<reference evidence="3" key="1">
    <citation type="journal article" date="2019" name="Int. J. Syst. Evol. Microbiol.">
        <title>The Global Catalogue of Microorganisms (GCM) 10K type strain sequencing project: providing services to taxonomists for standard genome sequencing and annotation.</title>
        <authorList>
            <consortium name="The Broad Institute Genomics Platform"/>
            <consortium name="The Broad Institute Genome Sequencing Center for Infectious Disease"/>
            <person name="Wu L."/>
            <person name="Ma J."/>
        </authorList>
    </citation>
    <scope>NUCLEOTIDE SEQUENCE [LARGE SCALE GENOMIC DNA]</scope>
    <source>
        <strain evidence="3">NBRC 103632</strain>
    </source>
</reference>
<organism evidence="2 3">
    <name type="scientific">Methylobacterium tardum</name>
    <dbReference type="NCBI Taxonomy" id="374432"/>
    <lineage>
        <taxon>Bacteria</taxon>
        <taxon>Pseudomonadati</taxon>
        <taxon>Pseudomonadota</taxon>
        <taxon>Alphaproteobacteria</taxon>
        <taxon>Hyphomicrobiales</taxon>
        <taxon>Methylobacteriaceae</taxon>
        <taxon>Methylobacterium</taxon>
    </lineage>
</organism>
<gene>
    <name evidence="2" type="ORF">GCM10007890_10290</name>
</gene>
<evidence type="ECO:0000256" key="1">
    <source>
        <dbReference type="SAM" id="Phobius"/>
    </source>
</evidence>
<dbReference type="InterPro" id="IPR021279">
    <property type="entry name" value="DUF2721"/>
</dbReference>
<sequence>MDLDLANVLKVIGPAASLIFAAWIFVGFLQTRYDAAVERYRDIIEKYRTSDLSGSRKSNMVDQIVHYKRRCELMSRATGCGLVSAILLICTLISGGLALTFPDVAVLKFISAGTALLGFLLVIAGTVIVILEGRIVYRQIHGELLDIPDLAESIGQQAGAINDPNRNRHGTARDRP</sequence>
<keyword evidence="3" id="KW-1185">Reference proteome</keyword>
<keyword evidence="1" id="KW-1133">Transmembrane helix</keyword>
<feature type="transmembrane region" description="Helical" evidence="1">
    <location>
        <begin position="12"/>
        <end position="31"/>
    </location>
</feature>
<evidence type="ECO:0000313" key="3">
    <source>
        <dbReference type="Proteomes" id="UP001157440"/>
    </source>
</evidence>
<dbReference type="Pfam" id="PF11026">
    <property type="entry name" value="DUF2721"/>
    <property type="match status" value="1"/>
</dbReference>
<accession>A0AA37TF34</accession>
<evidence type="ECO:0000313" key="2">
    <source>
        <dbReference type="EMBL" id="GLS69017.1"/>
    </source>
</evidence>
<dbReference type="AlphaFoldDB" id="A0AA37TF34"/>
<dbReference type="RefSeq" id="WP_238199116.1">
    <property type="nucleotide sequence ID" value="NZ_BPQZ01000031.1"/>
</dbReference>
<feature type="transmembrane region" description="Helical" evidence="1">
    <location>
        <begin position="105"/>
        <end position="131"/>
    </location>
</feature>
<dbReference type="EMBL" id="BSPL01000009">
    <property type="protein sequence ID" value="GLS69017.1"/>
    <property type="molecule type" value="Genomic_DNA"/>
</dbReference>
<feature type="transmembrane region" description="Helical" evidence="1">
    <location>
        <begin position="77"/>
        <end position="99"/>
    </location>
</feature>
<protein>
    <recommendedName>
        <fullName evidence="4">DUF2721 domain-containing protein</fullName>
    </recommendedName>
</protein>
<dbReference type="Proteomes" id="UP001157440">
    <property type="component" value="Unassembled WGS sequence"/>
</dbReference>
<comment type="caution">
    <text evidence="2">The sequence shown here is derived from an EMBL/GenBank/DDBJ whole genome shotgun (WGS) entry which is preliminary data.</text>
</comment>
<keyword evidence="1" id="KW-0472">Membrane</keyword>
<keyword evidence="1" id="KW-0812">Transmembrane</keyword>
<proteinExistence type="predicted"/>